<dbReference type="PROSITE" id="PS01124">
    <property type="entry name" value="HTH_ARAC_FAMILY_2"/>
    <property type="match status" value="1"/>
</dbReference>
<protein>
    <submittedName>
        <fullName evidence="5">Helix-turn-helix transcriptional regulator</fullName>
    </submittedName>
</protein>
<dbReference type="InterPro" id="IPR020449">
    <property type="entry name" value="Tscrpt_reg_AraC-type_HTH"/>
</dbReference>
<accession>A0A6A7YAJ9</accession>
<keyword evidence="2" id="KW-0238">DNA-binding</keyword>
<keyword evidence="6" id="KW-1185">Reference proteome</keyword>
<evidence type="ECO:0000259" key="4">
    <source>
        <dbReference type="PROSITE" id="PS01124"/>
    </source>
</evidence>
<evidence type="ECO:0000256" key="1">
    <source>
        <dbReference type="ARBA" id="ARBA00023015"/>
    </source>
</evidence>
<proteinExistence type="predicted"/>
<dbReference type="AlphaFoldDB" id="A0A6A7YAJ9"/>
<dbReference type="InterPro" id="IPR018062">
    <property type="entry name" value="HTH_AraC-typ_CS"/>
</dbReference>
<dbReference type="PANTHER" id="PTHR46796:SF14">
    <property type="entry name" value="TRANSCRIPTIONAL REGULATORY PROTEIN"/>
    <property type="match status" value="1"/>
</dbReference>
<gene>
    <name evidence="5" type="ORF">F0357_20700</name>
</gene>
<sequence>MFHAPIAARAFLSPAVPTASASDFVAERPVAATPGFVVGLILEATGIAIAFPSVEAGWPDPDTPLLERVTSLLPEAFDTVLVHSASHDLGAFFSRLRAERLHAGFMICDLRGRGDIGLKRLASALLAARSEDATSVAIYADAIGAIIAARSVEGSLGGTPGKGRACGGLPKWRLKRVVDYIDTHLDQPITLADLGAAAKLTRMHFAAQFRATTGLRPHEYLLRRRIERAKTMLADDDLPIVEIALSVGFQTQAHFTTVFGRFVGVTPYQWRRALAAKRRTLACEPRRASLGIDRAAPHAALGLV</sequence>
<comment type="caution">
    <text evidence="5">The sequence shown here is derived from an EMBL/GenBank/DDBJ whole genome shotgun (WGS) entry which is preliminary data.</text>
</comment>
<dbReference type="Proteomes" id="UP000332515">
    <property type="component" value="Unassembled WGS sequence"/>
</dbReference>
<dbReference type="EMBL" id="VWNA01000003">
    <property type="protein sequence ID" value="MQT15028.1"/>
    <property type="molecule type" value="Genomic_DNA"/>
</dbReference>
<dbReference type="PRINTS" id="PR00032">
    <property type="entry name" value="HTHARAC"/>
</dbReference>
<evidence type="ECO:0000256" key="2">
    <source>
        <dbReference type="ARBA" id="ARBA00023125"/>
    </source>
</evidence>
<dbReference type="GO" id="GO:0003700">
    <property type="term" value="F:DNA-binding transcription factor activity"/>
    <property type="evidence" value="ECO:0007669"/>
    <property type="project" value="InterPro"/>
</dbReference>
<dbReference type="SUPFAM" id="SSF46689">
    <property type="entry name" value="Homeodomain-like"/>
    <property type="match status" value="2"/>
</dbReference>
<dbReference type="GO" id="GO:0043565">
    <property type="term" value="F:sequence-specific DNA binding"/>
    <property type="evidence" value="ECO:0007669"/>
    <property type="project" value="InterPro"/>
</dbReference>
<name>A0A6A7YAJ9_9HYPH</name>
<dbReference type="PANTHER" id="PTHR46796">
    <property type="entry name" value="HTH-TYPE TRANSCRIPTIONAL ACTIVATOR RHAS-RELATED"/>
    <property type="match status" value="1"/>
</dbReference>
<evidence type="ECO:0000313" key="6">
    <source>
        <dbReference type="Proteomes" id="UP000332515"/>
    </source>
</evidence>
<evidence type="ECO:0000313" key="5">
    <source>
        <dbReference type="EMBL" id="MQT15028.1"/>
    </source>
</evidence>
<dbReference type="Gene3D" id="1.10.10.60">
    <property type="entry name" value="Homeodomain-like"/>
    <property type="match status" value="2"/>
</dbReference>
<evidence type="ECO:0000256" key="3">
    <source>
        <dbReference type="ARBA" id="ARBA00023163"/>
    </source>
</evidence>
<keyword evidence="3" id="KW-0804">Transcription</keyword>
<dbReference type="PROSITE" id="PS00041">
    <property type="entry name" value="HTH_ARAC_FAMILY_1"/>
    <property type="match status" value="1"/>
</dbReference>
<dbReference type="SMART" id="SM00342">
    <property type="entry name" value="HTH_ARAC"/>
    <property type="match status" value="1"/>
</dbReference>
<dbReference type="Pfam" id="PF12833">
    <property type="entry name" value="HTH_18"/>
    <property type="match status" value="1"/>
</dbReference>
<dbReference type="InterPro" id="IPR050204">
    <property type="entry name" value="AraC_XylS_family_regulators"/>
</dbReference>
<dbReference type="InterPro" id="IPR009057">
    <property type="entry name" value="Homeodomain-like_sf"/>
</dbReference>
<reference evidence="5 6" key="1">
    <citation type="submission" date="2019-09" db="EMBL/GenBank/DDBJ databases">
        <title>Segnochrobactrum spirostomi gen. nov., sp. nov., isolated from the ciliate Spirostomum cf. yagiui and description of a novel family, Segnochrobactraceae fam. nov. within the order Rhizobiales of the class Alphaproteobacteria.</title>
        <authorList>
            <person name="Akter S."/>
            <person name="Shazib S.U.A."/>
            <person name="Shin M.K."/>
        </authorList>
    </citation>
    <scope>NUCLEOTIDE SEQUENCE [LARGE SCALE GENOMIC DNA]</scope>
    <source>
        <strain evidence="5 6">Sp-1</strain>
    </source>
</reference>
<keyword evidence="1" id="KW-0805">Transcription regulation</keyword>
<feature type="domain" description="HTH araC/xylS-type" evidence="4">
    <location>
        <begin position="175"/>
        <end position="273"/>
    </location>
</feature>
<organism evidence="5 6">
    <name type="scientific">Segnochrobactrum spirostomi</name>
    <dbReference type="NCBI Taxonomy" id="2608987"/>
    <lineage>
        <taxon>Bacteria</taxon>
        <taxon>Pseudomonadati</taxon>
        <taxon>Pseudomonadota</taxon>
        <taxon>Alphaproteobacteria</taxon>
        <taxon>Hyphomicrobiales</taxon>
        <taxon>Segnochrobactraceae</taxon>
        <taxon>Segnochrobactrum</taxon>
    </lineage>
</organism>
<dbReference type="InterPro" id="IPR018060">
    <property type="entry name" value="HTH_AraC"/>
</dbReference>